<comment type="caution">
    <text evidence="2">The sequence shown here is derived from an EMBL/GenBank/DDBJ whole genome shotgun (WGS) entry which is preliminary data.</text>
</comment>
<reference evidence="2 3" key="1">
    <citation type="journal article" date="2020" name="Genomics">
        <title>Complete, high-quality genomes from long-read metagenomic sequencing of two wolf lichen thalli reveals enigmatic genome architecture.</title>
        <authorList>
            <person name="McKenzie S.K."/>
            <person name="Walston R.F."/>
            <person name="Allen J.L."/>
        </authorList>
    </citation>
    <scope>NUCLEOTIDE SEQUENCE [LARGE SCALE GENOMIC DNA]</scope>
    <source>
        <strain evidence="2">WasteWater2</strain>
    </source>
</reference>
<feature type="compositionally biased region" description="Basic and acidic residues" evidence="1">
    <location>
        <begin position="69"/>
        <end position="82"/>
    </location>
</feature>
<dbReference type="AlphaFoldDB" id="A0A8H6G4D5"/>
<organism evidence="2 3">
    <name type="scientific">Letharia columbiana</name>
    <dbReference type="NCBI Taxonomy" id="112416"/>
    <lineage>
        <taxon>Eukaryota</taxon>
        <taxon>Fungi</taxon>
        <taxon>Dikarya</taxon>
        <taxon>Ascomycota</taxon>
        <taxon>Pezizomycotina</taxon>
        <taxon>Lecanoromycetes</taxon>
        <taxon>OSLEUM clade</taxon>
        <taxon>Lecanoromycetidae</taxon>
        <taxon>Lecanorales</taxon>
        <taxon>Lecanorineae</taxon>
        <taxon>Parmeliaceae</taxon>
        <taxon>Letharia</taxon>
    </lineage>
</organism>
<feature type="compositionally biased region" description="Pro residues" evidence="1">
    <location>
        <begin position="112"/>
        <end position="121"/>
    </location>
</feature>
<name>A0A8H6G4D5_9LECA</name>
<gene>
    <name evidence="2" type="ORF">HO173_001902</name>
</gene>
<sequence length="121" mass="13135">MFVHLRRGLDAPHTFGRGGALSNELDQMDAHALILAIDGLLSVILDAYSSFNGITPEHAIAYQAARDDMVHDPPGKWEKSSTDDDDEKYLKAGSSWTHLTPEDITSLRGPHTPHPPAPAPA</sequence>
<keyword evidence="3" id="KW-1185">Reference proteome</keyword>
<dbReference type="RefSeq" id="XP_037169560.1">
    <property type="nucleotide sequence ID" value="XM_037303838.1"/>
</dbReference>
<dbReference type="EMBL" id="JACCJC010000004">
    <property type="protein sequence ID" value="KAF6240291.1"/>
    <property type="molecule type" value="Genomic_DNA"/>
</dbReference>
<proteinExistence type="predicted"/>
<evidence type="ECO:0000313" key="3">
    <source>
        <dbReference type="Proteomes" id="UP000578531"/>
    </source>
</evidence>
<feature type="region of interest" description="Disordered" evidence="1">
    <location>
        <begin position="69"/>
        <end position="121"/>
    </location>
</feature>
<evidence type="ECO:0000313" key="2">
    <source>
        <dbReference type="EMBL" id="KAF6240291.1"/>
    </source>
</evidence>
<accession>A0A8H6G4D5</accession>
<evidence type="ECO:0000256" key="1">
    <source>
        <dbReference type="SAM" id="MobiDB-lite"/>
    </source>
</evidence>
<dbReference type="GeneID" id="59283576"/>
<dbReference type="Proteomes" id="UP000578531">
    <property type="component" value="Unassembled WGS sequence"/>
</dbReference>
<protein>
    <submittedName>
        <fullName evidence="2">Uncharacterized protein</fullName>
    </submittedName>
</protein>